<feature type="transmembrane region" description="Helical" evidence="8">
    <location>
        <begin position="229"/>
        <end position="250"/>
    </location>
</feature>
<sequence length="453" mass="51374">MYRKITKDPANAFTLVFCVIISLFLVSGVIDYFWGFGYIFYELKAVLTHAMEQDDSWWPMYEAAQARRVYTDRGIYDLIFFEKGIKFQYPPVSLLPYMILIKFGFDFEAIVKISYTISFLAVFGIAFCGYRIVINILGIYGNEKLLPARKKLGIFVVTFLSVFTFHPIVIAQYLGQLQVLIDFLVSLTFLAWLVDRRHFAGMFLAAAALLKPQLILLLLWGIIRKEKAFTIGMLIVFVPAGIVSLAVFGFQEHLDYLRVLSHISLHGEAFWPNQSVNGLLSRLITDADLADFDPYSYSEYNPYVYFSTLASTILLVLFGLFYNKPKIPGSSLSGNNTLNSALDLATMVLLSIMASPTVWTHHYGVAWPIFLMAIMVAIILLQKERTGYAMACFALLCISYILVSNYFSFLDKEAYYDSPVNLVLSYFFYGGIFLLIALLLLRHALANRADDGS</sequence>
<dbReference type="EMBL" id="WTUW01000002">
    <property type="protein sequence ID" value="MZR31721.1"/>
    <property type="molecule type" value="Genomic_DNA"/>
</dbReference>
<comment type="similarity">
    <text evidence="7">Belongs to the glycosyltransferase 87 family.</text>
</comment>
<keyword evidence="6 8" id="KW-0472">Membrane</keyword>
<feature type="transmembrane region" description="Helical" evidence="8">
    <location>
        <begin position="177"/>
        <end position="194"/>
    </location>
</feature>
<evidence type="ECO:0000313" key="10">
    <source>
        <dbReference type="Proteomes" id="UP000476030"/>
    </source>
</evidence>
<evidence type="ECO:0000313" key="9">
    <source>
        <dbReference type="EMBL" id="MZR31721.1"/>
    </source>
</evidence>
<dbReference type="InterPro" id="IPR018584">
    <property type="entry name" value="GT87"/>
</dbReference>
<dbReference type="AlphaFoldDB" id="A0A6L8W9C9"/>
<evidence type="ECO:0000256" key="2">
    <source>
        <dbReference type="ARBA" id="ARBA00022475"/>
    </source>
</evidence>
<feature type="transmembrane region" description="Helical" evidence="8">
    <location>
        <begin position="422"/>
        <end position="441"/>
    </location>
</feature>
<proteinExistence type="inferred from homology"/>
<evidence type="ECO:0000256" key="6">
    <source>
        <dbReference type="ARBA" id="ARBA00023136"/>
    </source>
</evidence>
<feature type="transmembrane region" description="Helical" evidence="8">
    <location>
        <begin position="200"/>
        <end position="222"/>
    </location>
</feature>
<evidence type="ECO:0000256" key="3">
    <source>
        <dbReference type="ARBA" id="ARBA00022679"/>
    </source>
</evidence>
<keyword evidence="4 8" id="KW-0812">Transmembrane</keyword>
<keyword evidence="2" id="KW-1003">Cell membrane</keyword>
<evidence type="ECO:0000256" key="1">
    <source>
        <dbReference type="ARBA" id="ARBA00004651"/>
    </source>
</evidence>
<comment type="subcellular location">
    <subcellularLocation>
        <location evidence="1">Cell membrane</location>
        <topology evidence="1">Multi-pass membrane protein</topology>
    </subcellularLocation>
</comment>
<accession>A0A6L8W9C9</accession>
<evidence type="ECO:0000256" key="7">
    <source>
        <dbReference type="ARBA" id="ARBA00024033"/>
    </source>
</evidence>
<protein>
    <submittedName>
        <fullName evidence="9">DUF2029 domain-containing protein</fullName>
    </submittedName>
</protein>
<dbReference type="RefSeq" id="WP_161316197.1">
    <property type="nucleotide sequence ID" value="NZ_WTUW01000002.1"/>
</dbReference>
<keyword evidence="3" id="KW-0808">Transferase</keyword>
<gene>
    <name evidence="9" type="ORF">GQE98_13850</name>
</gene>
<evidence type="ECO:0000256" key="5">
    <source>
        <dbReference type="ARBA" id="ARBA00022989"/>
    </source>
</evidence>
<feature type="transmembrane region" description="Helical" evidence="8">
    <location>
        <begin position="12"/>
        <end position="34"/>
    </location>
</feature>
<comment type="caution">
    <text evidence="9">The sequence shown here is derived from an EMBL/GenBank/DDBJ whole genome shotgun (WGS) entry which is preliminary data.</text>
</comment>
<keyword evidence="5 8" id="KW-1133">Transmembrane helix</keyword>
<evidence type="ECO:0000256" key="8">
    <source>
        <dbReference type="SAM" id="Phobius"/>
    </source>
</evidence>
<dbReference type="GO" id="GO:0016758">
    <property type="term" value="F:hexosyltransferase activity"/>
    <property type="evidence" value="ECO:0007669"/>
    <property type="project" value="InterPro"/>
</dbReference>
<organism evidence="9 10">
    <name type="scientific">Sneathiella litorea</name>
    <dbReference type="NCBI Taxonomy" id="2606216"/>
    <lineage>
        <taxon>Bacteria</taxon>
        <taxon>Pseudomonadati</taxon>
        <taxon>Pseudomonadota</taxon>
        <taxon>Alphaproteobacteria</taxon>
        <taxon>Sneathiellales</taxon>
        <taxon>Sneathiellaceae</taxon>
        <taxon>Sneathiella</taxon>
    </lineage>
</organism>
<dbReference type="Pfam" id="PF09594">
    <property type="entry name" value="GT87"/>
    <property type="match status" value="1"/>
</dbReference>
<reference evidence="9 10" key="1">
    <citation type="submission" date="2019-12" db="EMBL/GenBank/DDBJ databases">
        <title>Snethiella sp. nov. sp. isolated from sea sand.</title>
        <authorList>
            <person name="Kim J."/>
            <person name="Jeong S.E."/>
            <person name="Jung H.S."/>
            <person name="Jeon C.O."/>
        </authorList>
    </citation>
    <scope>NUCLEOTIDE SEQUENCE [LARGE SCALE GENOMIC DNA]</scope>
    <source>
        <strain evidence="9 10">DP05</strain>
    </source>
</reference>
<keyword evidence="10" id="KW-1185">Reference proteome</keyword>
<evidence type="ECO:0000256" key="4">
    <source>
        <dbReference type="ARBA" id="ARBA00022692"/>
    </source>
</evidence>
<feature type="transmembrane region" description="Helical" evidence="8">
    <location>
        <begin position="388"/>
        <end position="410"/>
    </location>
</feature>
<feature type="transmembrane region" description="Helical" evidence="8">
    <location>
        <begin position="117"/>
        <end position="140"/>
    </location>
</feature>
<dbReference type="Proteomes" id="UP000476030">
    <property type="component" value="Unassembled WGS sequence"/>
</dbReference>
<feature type="transmembrane region" description="Helical" evidence="8">
    <location>
        <begin position="303"/>
        <end position="321"/>
    </location>
</feature>
<name>A0A6L8W9C9_9PROT</name>
<dbReference type="GO" id="GO:0005886">
    <property type="term" value="C:plasma membrane"/>
    <property type="evidence" value="ECO:0007669"/>
    <property type="project" value="UniProtKB-SubCell"/>
</dbReference>
<feature type="transmembrane region" description="Helical" evidence="8">
    <location>
        <begin position="365"/>
        <end position="381"/>
    </location>
</feature>
<feature type="transmembrane region" description="Helical" evidence="8">
    <location>
        <begin position="152"/>
        <end position="170"/>
    </location>
</feature>